<dbReference type="InterPro" id="IPR001238">
    <property type="entry name" value="DNA-binding_RecF"/>
</dbReference>
<dbReference type="Pfam" id="PF02463">
    <property type="entry name" value="SMC_N"/>
    <property type="match status" value="1"/>
</dbReference>
<keyword evidence="7" id="KW-0067">ATP-binding</keyword>
<dbReference type="InterPro" id="IPR042174">
    <property type="entry name" value="RecF_2"/>
</dbReference>
<protein>
    <recommendedName>
        <fullName evidence="3">DNA replication and repair protein RecF</fullName>
    </recommendedName>
</protein>
<dbReference type="GO" id="GO:0003697">
    <property type="term" value="F:single-stranded DNA binding"/>
    <property type="evidence" value="ECO:0007669"/>
    <property type="project" value="InterPro"/>
</dbReference>
<sequence>MFIKHLSLASFRNYKNAEIALQPGVNLLVGPNGQGKTNLVEAIRYLSTLSSHRVAGYLPLIKQDEPQAAIRAMASHADRDILIELELNRDSANKARINKSPAPRVRDILGLVNSVTFAPEDLDIVKRDPTNRRAFIDELVVQVWPRFAGVYSDYERVLKQRNTLLKTARQTGAKGSALSTLDAWDQSLVSYGSEIIAARVDLVERLRPHLFEAYRSIAIANNEPRILVKSSLLGTAIPSGWGDDDDSEDLEYIQTADRAEIDALYSAKLATVRAKELERGITLVGPHRDDLVLMLGTLPAKGYASHGESWSYALALRLASIALLRAETRTGDPILILDDVFAELDAGRRARLAGMVAGNEQVLITAAVAEDVPEELIATVFHVKHGEVSAEADGGAENG</sequence>
<dbReference type="SUPFAM" id="SSF52540">
    <property type="entry name" value="P-loop containing nucleoside triphosphate hydrolases"/>
    <property type="match status" value="1"/>
</dbReference>
<dbReference type="GO" id="GO:0005737">
    <property type="term" value="C:cytoplasm"/>
    <property type="evidence" value="ECO:0007669"/>
    <property type="project" value="UniProtKB-SubCell"/>
</dbReference>
<evidence type="ECO:0000256" key="6">
    <source>
        <dbReference type="ARBA" id="ARBA00022741"/>
    </source>
</evidence>
<keyword evidence="5" id="KW-0235">DNA replication</keyword>
<evidence type="ECO:0000256" key="3">
    <source>
        <dbReference type="ARBA" id="ARBA00020170"/>
    </source>
</evidence>
<organism evidence="10">
    <name type="scientific">freshwater metagenome</name>
    <dbReference type="NCBI Taxonomy" id="449393"/>
    <lineage>
        <taxon>unclassified sequences</taxon>
        <taxon>metagenomes</taxon>
        <taxon>ecological metagenomes</taxon>
    </lineage>
</organism>
<reference evidence="10" key="1">
    <citation type="submission" date="2020-05" db="EMBL/GenBank/DDBJ databases">
        <authorList>
            <person name="Chiriac C."/>
            <person name="Salcher M."/>
            <person name="Ghai R."/>
            <person name="Kavagutti S V."/>
        </authorList>
    </citation>
    <scope>NUCLEOTIDE SEQUENCE</scope>
</reference>
<dbReference type="Gene3D" id="3.40.50.300">
    <property type="entry name" value="P-loop containing nucleotide triphosphate hydrolases"/>
    <property type="match status" value="1"/>
</dbReference>
<dbReference type="AlphaFoldDB" id="A0A6J6IGW0"/>
<dbReference type="InterPro" id="IPR027417">
    <property type="entry name" value="P-loop_NTPase"/>
</dbReference>
<keyword evidence="4" id="KW-0963">Cytoplasm</keyword>
<dbReference type="NCBIfam" id="TIGR00611">
    <property type="entry name" value="recf"/>
    <property type="match status" value="1"/>
</dbReference>
<dbReference type="GO" id="GO:0006302">
    <property type="term" value="P:double-strand break repair"/>
    <property type="evidence" value="ECO:0007669"/>
    <property type="project" value="TreeGrafter"/>
</dbReference>
<evidence type="ECO:0000256" key="8">
    <source>
        <dbReference type="ARBA" id="ARBA00023125"/>
    </source>
</evidence>
<dbReference type="InterPro" id="IPR003395">
    <property type="entry name" value="RecF/RecN/SMC_N"/>
</dbReference>
<dbReference type="PROSITE" id="PS00618">
    <property type="entry name" value="RECF_2"/>
    <property type="match status" value="1"/>
</dbReference>
<comment type="similarity">
    <text evidence="2">Belongs to the RecF family.</text>
</comment>
<dbReference type="GO" id="GO:0006260">
    <property type="term" value="P:DNA replication"/>
    <property type="evidence" value="ECO:0007669"/>
    <property type="project" value="UniProtKB-KW"/>
</dbReference>
<keyword evidence="6" id="KW-0547">Nucleotide-binding</keyword>
<evidence type="ECO:0000256" key="2">
    <source>
        <dbReference type="ARBA" id="ARBA00008016"/>
    </source>
</evidence>
<dbReference type="PANTHER" id="PTHR32182">
    <property type="entry name" value="DNA REPLICATION AND REPAIR PROTEIN RECF"/>
    <property type="match status" value="1"/>
</dbReference>
<evidence type="ECO:0000256" key="7">
    <source>
        <dbReference type="ARBA" id="ARBA00022840"/>
    </source>
</evidence>
<comment type="subcellular location">
    <subcellularLocation>
        <location evidence="1">Cytoplasm</location>
    </subcellularLocation>
</comment>
<evidence type="ECO:0000256" key="5">
    <source>
        <dbReference type="ARBA" id="ARBA00022705"/>
    </source>
</evidence>
<accession>A0A6J6IGW0</accession>
<evidence type="ECO:0000256" key="1">
    <source>
        <dbReference type="ARBA" id="ARBA00004496"/>
    </source>
</evidence>
<dbReference type="HAMAP" id="MF_00365">
    <property type="entry name" value="RecF"/>
    <property type="match status" value="1"/>
</dbReference>
<dbReference type="EMBL" id="CAEZVN010000002">
    <property type="protein sequence ID" value="CAB4623720.1"/>
    <property type="molecule type" value="Genomic_DNA"/>
</dbReference>
<evidence type="ECO:0000313" key="10">
    <source>
        <dbReference type="EMBL" id="CAB4623720.1"/>
    </source>
</evidence>
<feature type="domain" description="RecF/RecN/SMC N-terminal" evidence="9">
    <location>
        <begin position="2"/>
        <end position="370"/>
    </location>
</feature>
<proteinExistence type="inferred from homology"/>
<dbReference type="GO" id="GO:0000731">
    <property type="term" value="P:DNA synthesis involved in DNA repair"/>
    <property type="evidence" value="ECO:0007669"/>
    <property type="project" value="TreeGrafter"/>
</dbReference>
<dbReference type="InterPro" id="IPR018078">
    <property type="entry name" value="DNA-binding_RecF_CS"/>
</dbReference>
<evidence type="ECO:0000256" key="4">
    <source>
        <dbReference type="ARBA" id="ARBA00022490"/>
    </source>
</evidence>
<dbReference type="GO" id="GO:0005524">
    <property type="term" value="F:ATP binding"/>
    <property type="evidence" value="ECO:0007669"/>
    <property type="project" value="UniProtKB-KW"/>
</dbReference>
<dbReference type="PANTHER" id="PTHR32182:SF0">
    <property type="entry name" value="DNA REPLICATION AND REPAIR PROTEIN RECF"/>
    <property type="match status" value="1"/>
</dbReference>
<dbReference type="Gene3D" id="1.20.1050.90">
    <property type="entry name" value="RecF/RecN/SMC, N-terminal domain"/>
    <property type="match status" value="1"/>
</dbReference>
<gene>
    <name evidence="10" type="ORF">UFOPK2001_00046</name>
</gene>
<evidence type="ECO:0000259" key="9">
    <source>
        <dbReference type="Pfam" id="PF02463"/>
    </source>
</evidence>
<name>A0A6J6IGW0_9ZZZZ</name>
<keyword evidence="8" id="KW-0238">DNA-binding</keyword>